<gene>
    <name evidence="5" type="primary">csiR</name>
    <name evidence="5" type="ORF">TRM7557_02611</name>
</gene>
<dbReference type="Gene3D" id="1.10.10.10">
    <property type="entry name" value="Winged helix-like DNA-binding domain superfamily/Winged helix DNA-binding domain"/>
    <property type="match status" value="1"/>
</dbReference>
<dbReference type="Pfam" id="PF00392">
    <property type="entry name" value="GntR"/>
    <property type="match status" value="1"/>
</dbReference>
<dbReference type="InterPro" id="IPR000524">
    <property type="entry name" value="Tscrpt_reg_HTH_GntR"/>
</dbReference>
<keyword evidence="6" id="KW-1185">Reference proteome</keyword>
<dbReference type="GO" id="GO:0003677">
    <property type="term" value="F:DNA binding"/>
    <property type="evidence" value="ECO:0007669"/>
    <property type="project" value="UniProtKB-KW"/>
</dbReference>
<name>A0A0P1H0Q6_9RHOB</name>
<dbReference type="STRING" id="928856.SAMN04488049_101107"/>
<dbReference type="Pfam" id="PF07729">
    <property type="entry name" value="FCD"/>
    <property type="match status" value="1"/>
</dbReference>
<sequence>MQETTVDRIYHALLERIVTGDLEAGAPLRQDHIAREYETSHVPVREALLRLEARGLAISIRHKGTRVTDLEPTEIREVIEMRIALETLALTHALPQLTKTDLARATAARDACDAAETMAEWDRQDRLFHMSLLSPCAMPRLLSSIEDLHISASRHVFARLPERRQPRQDADHADLLAAVARDDLSEACSILRRHLRRVG</sequence>
<dbReference type="EMBL" id="CYSD01000037">
    <property type="protein sequence ID" value="CUH79859.1"/>
    <property type="molecule type" value="Genomic_DNA"/>
</dbReference>
<organism evidence="5 6">
    <name type="scientific">Tritonibacter multivorans</name>
    <dbReference type="NCBI Taxonomy" id="928856"/>
    <lineage>
        <taxon>Bacteria</taxon>
        <taxon>Pseudomonadati</taxon>
        <taxon>Pseudomonadota</taxon>
        <taxon>Alphaproteobacteria</taxon>
        <taxon>Rhodobacterales</taxon>
        <taxon>Paracoccaceae</taxon>
        <taxon>Tritonibacter</taxon>
    </lineage>
</organism>
<dbReference type="SUPFAM" id="SSF46785">
    <property type="entry name" value="Winged helix' DNA-binding domain"/>
    <property type="match status" value="1"/>
</dbReference>
<keyword evidence="1" id="KW-0805">Transcription regulation</keyword>
<dbReference type="PANTHER" id="PTHR43537">
    <property type="entry name" value="TRANSCRIPTIONAL REGULATOR, GNTR FAMILY"/>
    <property type="match status" value="1"/>
</dbReference>
<dbReference type="OrthoDB" id="7834120at2"/>
<dbReference type="PANTHER" id="PTHR43537:SF49">
    <property type="entry name" value="TRANSCRIPTIONAL REGULATORY PROTEIN"/>
    <property type="match status" value="1"/>
</dbReference>
<accession>A0A0P1H0Q6</accession>
<dbReference type="RefSeq" id="WP_058290617.1">
    <property type="nucleotide sequence ID" value="NZ_CYSD01000037.1"/>
</dbReference>
<dbReference type="Gene3D" id="1.20.120.530">
    <property type="entry name" value="GntR ligand-binding domain-like"/>
    <property type="match status" value="1"/>
</dbReference>
<dbReference type="Proteomes" id="UP000052022">
    <property type="component" value="Unassembled WGS sequence"/>
</dbReference>
<dbReference type="InterPro" id="IPR036390">
    <property type="entry name" value="WH_DNA-bd_sf"/>
</dbReference>
<evidence type="ECO:0000256" key="2">
    <source>
        <dbReference type="ARBA" id="ARBA00023125"/>
    </source>
</evidence>
<evidence type="ECO:0000256" key="3">
    <source>
        <dbReference type="ARBA" id="ARBA00023163"/>
    </source>
</evidence>
<evidence type="ECO:0000259" key="4">
    <source>
        <dbReference type="PROSITE" id="PS50949"/>
    </source>
</evidence>
<dbReference type="InterPro" id="IPR011711">
    <property type="entry name" value="GntR_C"/>
</dbReference>
<dbReference type="CDD" id="cd07377">
    <property type="entry name" value="WHTH_GntR"/>
    <property type="match status" value="1"/>
</dbReference>
<dbReference type="PROSITE" id="PS50949">
    <property type="entry name" value="HTH_GNTR"/>
    <property type="match status" value="1"/>
</dbReference>
<evidence type="ECO:0000313" key="6">
    <source>
        <dbReference type="Proteomes" id="UP000052022"/>
    </source>
</evidence>
<keyword evidence="3" id="KW-0804">Transcription</keyword>
<reference evidence="5 6" key="1">
    <citation type="submission" date="2015-09" db="EMBL/GenBank/DDBJ databases">
        <authorList>
            <consortium name="Swine Surveillance"/>
        </authorList>
    </citation>
    <scope>NUCLEOTIDE SEQUENCE [LARGE SCALE GENOMIC DNA]</scope>
    <source>
        <strain evidence="5 6">CECT 7557</strain>
    </source>
</reference>
<protein>
    <submittedName>
        <fullName evidence="5">Carbon starvation induced regulator</fullName>
    </submittedName>
</protein>
<proteinExistence type="predicted"/>
<dbReference type="GO" id="GO:0003700">
    <property type="term" value="F:DNA-binding transcription factor activity"/>
    <property type="evidence" value="ECO:0007669"/>
    <property type="project" value="InterPro"/>
</dbReference>
<dbReference type="AlphaFoldDB" id="A0A0P1H0Q6"/>
<dbReference type="SUPFAM" id="SSF48008">
    <property type="entry name" value="GntR ligand-binding domain-like"/>
    <property type="match status" value="1"/>
</dbReference>
<dbReference type="InterPro" id="IPR008920">
    <property type="entry name" value="TF_FadR/GntR_C"/>
</dbReference>
<feature type="domain" description="HTH gntR-type" evidence="4">
    <location>
        <begin position="3"/>
        <end position="70"/>
    </location>
</feature>
<evidence type="ECO:0000313" key="5">
    <source>
        <dbReference type="EMBL" id="CUH79859.1"/>
    </source>
</evidence>
<dbReference type="InterPro" id="IPR036388">
    <property type="entry name" value="WH-like_DNA-bd_sf"/>
</dbReference>
<evidence type="ECO:0000256" key="1">
    <source>
        <dbReference type="ARBA" id="ARBA00023015"/>
    </source>
</evidence>
<keyword evidence="2" id="KW-0238">DNA-binding</keyword>
<dbReference type="SMART" id="SM00345">
    <property type="entry name" value="HTH_GNTR"/>
    <property type="match status" value="1"/>
</dbReference>
<dbReference type="SMART" id="SM00895">
    <property type="entry name" value="FCD"/>
    <property type="match status" value="1"/>
</dbReference>